<dbReference type="InterPro" id="IPR013187">
    <property type="entry name" value="F-box-assoc_dom_typ3"/>
</dbReference>
<dbReference type="SMART" id="SM00256">
    <property type="entry name" value="FBOX"/>
    <property type="match status" value="1"/>
</dbReference>
<evidence type="ECO:0000313" key="3">
    <source>
        <dbReference type="Proteomes" id="UP000504621"/>
    </source>
</evidence>
<dbReference type="Pfam" id="PF08268">
    <property type="entry name" value="FBA_3"/>
    <property type="match status" value="1"/>
</dbReference>
<accession>A0A6J1AT85</accession>
<dbReference type="InterPro" id="IPR001810">
    <property type="entry name" value="F-box_dom"/>
</dbReference>
<reference evidence="4" key="1">
    <citation type="submission" date="2025-08" db="UniProtKB">
        <authorList>
            <consortium name="RefSeq"/>
        </authorList>
    </citation>
    <scope>IDENTIFICATION</scope>
    <source>
        <tissue evidence="4">Leaf</tissue>
    </source>
</reference>
<protein>
    <submittedName>
        <fullName evidence="4">F-box protein At5g62060</fullName>
    </submittedName>
</protein>
<dbReference type="SUPFAM" id="SSF81383">
    <property type="entry name" value="F-box domain"/>
    <property type="match status" value="1"/>
</dbReference>
<evidence type="ECO:0000256" key="1">
    <source>
        <dbReference type="SAM" id="MobiDB-lite"/>
    </source>
</evidence>
<feature type="domain" description="F-box" evidence="2">
    <location>
        <begin position="8"/>
        <end position="56"/>
    </location>
</feature>
<dbReference type="InterPro" id="IPR017451">
    <property type="entry name" value="F-box-assoc_interact_dom"/>
</dbReference>
<name>A0A6J1AT85_9ROSI</name>
<evidence type="ECO:0000313" key="4">
    <source>
        <dbReference type="RefSeq" id="XP_021289704.1"/>
    </source>
</evidence>
<dbReference type="Pfam" id="PF00646">
    <property type="entry name" value="F-box"/>
    <property type="match status" value="1"/>
</dbReference>
<dbReference type="AlphaFoldDB" id="A0A6J1AT85"/>
<dbReference type="OrthoDB" id="1918594at2759"/>
<dbReference type="PANTHER" id="PTHR31111:SF136">
    <property type="entry name" value="F-BOX ASSOCIATED DOMAIN-CONTAINING PROTEIN"/>
    <property type="match status" value="1"/>
</dbReference>
<evidence type="ECO:0000259" key="2">
    <source>
        <dbReference type="PROSITE" id="PS50181"/>
    </source>
</evidence>
<dbReference type="Gene3D" id="1.20.1280.50">
    <property type="match status" value="1"/>
</dbReference>
<sequence length="425" mass="48982">MKANQLNNGNPPELPKHIIVYILAKVPSEVLYNTLRFVCKEWHRLISSSEFTYENVVHQKPGLLIQVPRWPWTVDNTWWKTSFLQIDENEFDFTLTNYSTHSTNLSKSNCNGLVLESKTEEGTSMPCVKNILTGSVLTLPSCPSGCRHEYLTCGFALGFNPGTKEYKVVHVYADSYGFELFTIGSDHKWRRIPGPFGDLNERPFDVERFSWSDPESIGGQVLHWFVESDTYIISMDLSDEKLRRTNLPDVGRSIMKYEYDLVEMNGELCFVYKVSKFQIDFWVLKDFDRQVWSKEHSIIAMSTNYTPWLASSELTKKDKDQSHGGKQKKVDDASLNRKEKKAKLPNFLKLEALATLRNGEVIVLMDKQNSIHANIMYLYDLKRKEMRQFRIKMKKGTAFQPHRSSLVSLGTDQMELSAAISNISL</sequence>
<keyword evidence="3" id="KW-1185">Reference proteome</keyword>
<organism evidence="3 4">
    <name type="scientific">Herrania umbratica</name>
    <dbReference type="NCBI Taxonomy" id="108875"/>
    <lineage>
        <taxon>Eukaryota</taxon>
        <taxon>Viridiplantae</taxon>
        <taxon>Streptophyta</taxon>
        <taxon>Embryophyta</taxon>
        <taxon>Tracheophyta</taxon>
        <taxon>Spermatophyta</taxon>
        <taxon>Magnoliopsida</taxon>
        <taxon>eudicotyledons</taxon>
        <taxon>Gunneridae</taxon>
        <taxon>Pentapetalae</taxon>
        <taxon>rosids</taxon>
        <taxon>malvids</taxon>
        <taxon>Malvales</taxon>
        <taxon>Malvaceae</taxon>
        <taxon>Byttnerioideae</taxon>
        <taxon>Herrania</taxon>
    </lineage>
</organism>
<dbReference type="GeneID" id="110420649"/>
<dbReference type="RefSeq" id="XP_021289704.1">
    <property type="nucleotide sequence ID" value="XM_021434029.1"/>
</dbReference>
<proteinExistence type="predicted"/>
<dbReference type="PROSITE" id="PS50181">
    <property type="entry name" value="FBOX"/>
    <property type="match status" value="1"/>
</dbReference>
<feature type="region of interest" description="Disordered" evidence="1">
    <location>
        <begin position="316"/>
        <end position="335"/>
    </location>
</feature>
<dbReference type="NCBIfam" id="TIGR01640">
    <property type="entry name" value="F_box_assoc_1"/>
    <property type="match status" value="1"/>
</dbReference>
<dbReference type="Proteomes" id="UP000504621">
    <property type="component" value="Unplaced"/>
</dbReference>
<dbReference type="InterPro" id="IPR036047">
    <property type="entry name" value="F-box-like_dom_sf"/>
</dbReference>
<gene>
    <name evidence="4" type="primary">LOC110420649</name>
</gene>
<dbReference type="PANTHER" id="PTHR31111">
    <property type="entry name" value="BNAA05G37150D PROTEIN-RELATED"/>
    <property type="match status" value="1"/>
</dbReference>